<dbReference type="AlphaFoldDB" id="A0AAE1I283"/>
<proteinExistence type="predicted"/>
<organism evidence="2 3">
    <name type="scientific">Frankliniella fusca</name>
    <dbReference type="NCBI Taxonomy" id="407009"/>
    <lineage>
        <taxon>Eukaryota</taxon>
        <taxon>Metazoa</taxon>
        <taxon>Ecdysozoa</taxon>
        <taxon>Arthropoda</taxon>
        <taxon>Hexapoda</taxon>
        <taxon>Insecta</taxon>
        <taxon>Pterygota</taxon>
        <taxon>Neoptera</taxon>
        <taxon>Paraneoptera</taxon>
        <taxon>Thysanoptera</taxon>
        <taxon>Terebrantia</taxon>
        <taxon>Thripoidea</taxon>
        <taxon>Thripidae</taxon>
        <taxon>Frankliniella</taxon>
    </lineage>
</organism>
<evidence type="ECO:0000313" key="3">
    <source>
        <dbReference type="Proteomes" id="UP001219518"/>
    </source>
</evidence>
<name>A0AAE1I283_9NEOP</name>
<gene>
    <name evidence="2" type="ORF">KUF71_007493</name>
</gene>
<sequence>MRKCKYDTTSGSVTVIEEHTSKVIWQATKNKRCSVCEYASRKNKPVRPHKCRKNYKGPSTGMEAALAIEASRNSIEMHGAAAPFQQLLLPCLSGDGDSSEGARLQATSPYGAKCVIQKVECKNHELRNCKRALIDISTPALPCPEGVTQLE</sequence>
<keyword evidence="3" id="KW-1185">Reference proteome</keyword>
<protein>
    <submittedName>
        <fullName evidence="2">Phosphatidylinositol polyphosphate 5-phosphatase type IV</fullName>
    </submittedName>
</protein>
<accession>A0AAE1I283</accession>
<reference evidence="2" key="1">
    <citation type="submission" date="2021-07" db="EMBL/GenBank/DDBJ databases">
        <authorList>
            <person name="Catto M.A."/>
            <person name="Jacobson A."/>
            <person name="Kennedy G."/>
            <person name="Labadie P."/>
            <person name="Hunt B.G."/>
            <person name="Srinivasan R."/>
        </authorList>
    </citation>
    <scope>NUCLEOTIDE SEQUENCE</scope>
    <source>
        <strain evidence="2">PL_HMW_Pooled</strain>
        <tissue evidence="2">Head</tissue>
    </source>
</reference>
<evidence type="ECO:0000313" key="2">
    <source>
        <dbReference type="EMBL" id="KAK3931678.1"/>
    </source>
</evidence>
<feature type="domain" description="Mutator-like transposase" evidence="1">
    <location>
        <begin position="5"/>
        <end position="136"/>
    </location>
</feature>
<reference evidence="2" key="2">
    <citation type="journal article" date="2023" name="BMC Genomics">
        <title>Pest status, molecular evolution, and epigenetic factors derived from the genome assembly of Frankliniella fusca, a thysanopteran phytovirus vector.</title>
        <authorList>
            <person name="Catto M.A."/>
            <person name="Labadie P.E."/>
            <person name="Jacobson A.L."/>
            <person name="Kennedy G.G."/>
            <person name="Srinivasan R."/>
            <person name="Hunt B.G."/>
        </authorList>
    </citation>
    <scope>NUCLEOTIDE SEQUENCE</scope>
    <source>
        <strain evidence="2">PL_HMW_Pooled</strain>
    </source>
</reference>
<evidence type="ECO:0000259" key="1">
    <source>
        <dbReference type="Pfam" id="PF20700"/>
    </source>
</evidence>
<dbReference type="InterPro" id="IPR049012">
    <property type="entry name" value="Mutator_transp_dom"/>
</dbReference>
<comment type="caution">
    <text evidence="2">The sequence shown here is derived from an EMBL/GenBank/DDBJ whole genome shotgun (WGS) entry which is preliminary data.</text>
</comment>
<dbReference type="EMBL" id="JAHWGI010001427">
    <property type="protein sequence ID" value="KAK3931678.1"/>
    <property type="molecule type" value="Genomic_DNA"/>
</dbReference>
<dbReference type="Proteomes" id="UP001219518">
    <property type="component" value="Unassembled WGS sequence"/>
</dbReference>
<dbReference type="Pfam" id="PF20700">
    <property type="entry name" value="Mutator"/>
    <property type="match status" value="1"/>
</dbReference>